<dbReference type="RefSeq" id="XP_070896339.1">
    <property type="nucleotide sequence ID" value="XM_071046335.1"/>
</dbReference>
<dbReference type="GeneID" id="98161499"/>
<accession>A0ABR4K136</accession>
<sequence length="367" mass="42360">MSGDKLQVYDESNNSFKGVEWCTVVGCVKQWDLKLVPSIPRDAAILPTMLRLFTQTAFICIGALYQMHKRRRAANRKQPKRCKGLRNFNVLDWLVHGWDLASLVWWWMTFSQFIVAPDRATAPFVLGWVTPWKYYTLFAAHPYCCVFRKSPRTVKAFRLVFYLLAAAQWCSMCYVVYLIMPREYYNYGTRDPYPSYDCDASRIAESPGMTTCSADQICNITNLFVDARFTHGTPLLDPGMSSMLLLGVLTAGAVLPVLRPVREVIIREIIKETQPSAWREKEKRILSRFQGMTLLIDGFMAATTFFGCMVGVFTVREVVTMYGHQADTMFAIDWECQAVHVFLSPWRYYLDIGYQRGLRIAQMWFNS</sequence>
<comment type="caution">
    <text evidence="2">The sequence shown here is derived from an EMBL/GenBank/DDBJ whole genome shotgun (WGS) entry which is preliminary data.</text>
</comment>
<evidence type="ECO:0000256" key="1">
    <source>
        <dbReference type="SAM" id="Phobius"/>
    </source>
</evidence>
<feature type="transmembrane region" description="Helical" evidence="1">
    <location>
        <begin position="88"/>
        <end position="108"/>
    </location>
</feature>
<keyword evidence="1" id="KW-1133">Transmembrane helix</keyword>
<organism evidence="2 3">
    <name type="scientific">Aspergillus pseudodeflectus</name>
    <dbReference type="NCBI Taxonomy" id="176178"/>
    <lineage>
        <taxon>Eukaryota</taxon>
        <taxon>Fungi</taxon>
        <taxon>Dikarya</taxon>
        <taxon>Ascomycota</taxon>
        <taxon>Pezizomycotina</taxon>
        <taxon>Eurotiomycetes</taxon>
        <taxon>Eurotiomycetidae</taxon>
        <taxon>Eurotiales</taxon>
        <taxon>Aspergillaceae</taxon>
        <taxon>Aspergillus</taxon>
        <taxon>Aspergillus subgen. Nidulantes</taxon>
    </lineage>
</organism>
<name>A0ABR4K136_9EURO</name>
<feature type="transmembrane region" description="Helical" evidence="1">
    <location>
        <begin position="159"/>
        <end position="180"/>
    </location>
</feature>
<feature type="transmembrane region" description="Helical" evidence="1">
    <location>
        <begin position="44"/>
        <end position="67"/>
    </location>
</feature>
<dbReference type="EMBL" id="JBFXLR010000039">
    <property type="protein sequence ID" value="KAL2844873.1"/>
    <property type="molecule type" value="Genomic_DNA"/>
</dbReference>
<feature type="transmembrane region" description="Helical" evidence="1">
    <location>
        <begin position="239"/>
        <end position="258"/>
    </location>
</feature>
<protein>
    <submittedName>
        <fullName evidence="2">Uncharacterized protein</fullName>
    </submittedName>
</protein>
<evidence type="ECO:0000313" key="3">
    <source>
        <dbReference type="Proteomes" id="UP001610444"/>
    </source>
</evidence>
<evidence type="ECO:0000313" key="2">
    <source>
        <dbReference type="EMBL" id="KAL2844873.1"/>
    </source>
</evidence>
<keyword evidence="1" id="KW-0812">Transmembrane</keyword>
<proteinExistence type="predicted"/>
<gene>
    <name evidence="2" type="ORF">BJX68DRAFT_269408</name>
</gene>
<dbReference type="Proteomes" id="UP001610444">
    <property type="component" value="Unassembled WGS sequence"/>
</dbReference>
<reference evidence="2 3" key="1">
    <citation type="submission" date="2024-07" db="EMBL/GenBank/DDBJ databases">
        <title>Section-level genome sequencing and comparative genomics of Aspergillus sections Usti and Cavernicolus.</title>
        <authorList>
            <consortium name="Lawrence Berkeley National Laboratory"/>
            <person name="Nybo J.L."/>
            <person name="Vesth T.C."/>
            <person name="Theobald S."/>
            <person name="Frisvad J.C."/>
            <person name="Larsen T.O."/>
            <person name="Kjaerboelling I."/>
            <person name="Rothschild-Mancinelli K."/>
            <person name="Lyhne E.K."/>
            <person name="Kogle M.E."/>
            <person name="Barry K."/>
            <person name="Clum A."/>
            <person name="Na H."/>
            <person name="Ledsgaard L."/>
            <person name="Lin J."/>
            <person name="Lipzen A."/>
            <person name="Kuo A."/>
            <person name="Riley R."/>
            <person name="Mondo S."/>
            <person name="LaButti K."/>
            <person name="Haridas S."/>
            <person name="Pangalinan J."/>
            <person name="Salamov A.A."/>
            <person name="Simmons B.A."/>
            <person name="Magnuson J.K."/>
            <person name="Chen J."/>
            <person name="Drula E."/>
            <person name="Henrissat B."/>
            <person name="Wiebenga A."/>
            <person name="Lubbers R.J."/>
            <person name="Gomes A.C."/>
            <person name="Macurrencykelacurrency M.R."/>
            <person name="Stajich J."/>
            <person name="Grigoriev I.V."/>
            <person name="Mortensen U.H."/>
            <person name="De vries R.P."/>
            <person name="Baker S.E."/>
            <person name="Andersen M.R."/>
        </authorList>
    </citation>
    <scope>NUCLEOTIDE SEQUENCE [LARGE SCALE GENOMIC DNA]</scope>
    <source>
        <strain evidence="2 3">CBS 756.74</strain>
    </source>
</reference>
<feature type="transmembrane region" description="Helical" evidence="1">
    <location>
        <begin position="294"/>
        <end position="315"/>
    </location>
</feature>
<keyword evidence="3" id="KW-1185">Reference proteome</keyword>
<feature type="transmembrane region" description="Helical" evidence="1">
    <location>
        <begin position="128"/>
        <end position="147"/>
    </location>
</feature>
<keyword evidence="1" id="KW-0472">Membrane</keyword>